<proteinExistence type="predicted"/>
<dbReference type="EMBL" id="WNKX01000001">
    <property type="protein sequence ID" value="MTW09224.1"/>
    <property type="molecule type" value="Genomic_DNA"/>
</dbReference>
<comment type="caution">
    <text evidence="2">The sequence shown here is derived from an EMBL/GenBank/DDBJ whole genome shotgun (WGS) entry which is preliminary data.</text>
</comment>
<evidence type="ECO:0000313" key="3">
    <source>
        <dbReference type="Proteomes" id="UP000472320"/>
    </source>
</evidence>
<protein>
    <recommendedName>
        <fullName evidence="1">DUF7661 domain-containing protein</fullName>
    </recommendedName>
</protein>
<dbReference type="Proteomes" id="UP000472320">
    <property type="component" value="Unassembled WGS sequence"/>
</dbReference>
<sequence>MALKFNVFGTRVHIERQGKQWTAFYPGADGKRRPADFVIPHDVDEGDLALYLGDLFHEDARPAYPEVVRVA</sequence>
<name>A0A6L6QAY5_9BURK</name>
<dbReference type="OrthoDB" id="8592593at2"/>
<reference evidence="2 3" key="1">
    <citation type="submission" date="2019-11" db="EMBL/GenBank/DDBJ databases">
        <title>Type strains purchased from KCTC, JCM and DSMZ.</title>
        <authorList>
            <person name="Lu H."/>
        </authorList>
    </citation>
    <scope>NUCLEOTIDE SEQUENCE [LARGE SCALE GENOMIC DNA]</scope>
    <source>
        <strain evidence="2 3">JCM 31587</strain>
    </source>
</reference>
<dbReference type="RefSeq" id="WP_155452203.1">
    <property type="nucleotide sequence ID" value="NZ_WNKX01000001.1"/>
</dbReference>
<gene>
    <name evidence="2" type="ORF">GM658_01290</name>
</gene>
<keyword evidence="3" id="KW-1185">Reference proteome</keyword>
<accession>A0A6L6QAY5</accession>
<feature type="domain" description="DUF7661" evidence="1">
    <location>
        <begin position="3"/>
        <end position="70"/>
    </location>
</feature>
<dbReference type="AlphaFoldDB" id="A0A6L6QAY5"/>
<organism evidence="2 3">
    <name type="scientific">Massilia eburnea</name>
    <dbReference type="NCBI Taxonomy" id="1776165"/>
    <lineage>
        <taxon>Bacteria</taxon>
        <taxon>Pseudomonadati</taxon>
        <taxon>Pseudomonadota</taxon>
        <taxon>Betaproteobacteria</taxon>
        <taxon>Burkholderiales</taxon>
        <taxon>Oxalobacteraceae</taxon>
        <taxon>Telluria group</taxon>
        <taxon>Massilia</taxon>
    </lineage>
</organism>
<evidence type="ECO:0000259" key="1">
    <source>
        <dbReference type="Pfam" id="PF24697"/>
    </source>
</evidence>
<dbReference type="InterPro" id="IPR056078">
    <property type="entry name" value="DUF7661"/>
</dbReference>
<dbReference type="Pfam" id="PF24697">
    <property type="entry name" value="DUF7661"/>
    <property type="match status" value="1"/>
</dbReference>
<evidence type="ECO:0000313" key="2">
    <source>
        <dbReference type="EMBL" id="MTW09224.1"/>
    </source>
</evidence>